<organism evidence="1 2">
    <name type="scientific">Ereboglobus luteus</name>
    <dbReference type="NCBI Taxonomy" id="1796921"/>
    <lineage>
        <taxon>Bacteria</taxon>
        <taxon>Pseudomonadati</taxon>
        <taxon>Verrucomicrobiota</taxon>
        <taxon>Opitutia</taxon>
        <taxon>Opitutales</taxon>
        <taxon>Opitutaceae</taxon>
        <taxon>Ereboglobus</taxon>
    </lineage>
</organism>
<proteinExistence type="predicted"/>
<evidence type="ECO:0000313" key="2">
    <source>
        <dbReference type="Proteomes" id="UP000244896"/>
    </source>
</evidence>
<dbReference type="NCBIfam" id="TIGR04256">
    <property type="entry name" value="GxxExxY"/>
    <property type="match status" value="1"/>
</dbReference>
<protein>
    <recommendedName>
        <fullName evidence="3">GxxExxY protein</fullName>
    </recommendedName>
</protein>
<dbReference type="RefSeq" id="WP_108824415.1">
    <property type="nucleotide sequence ID" value="NZ_CP023004.1"/>
</dbReference>
<dbReference type="EMBL" id="CP023004">
    <property type="protein sequence ID" value="AWI08607.1"/>
    <property type="molecule type" value="Genomic_DNA"/>
</dbReference>
<reference evidence="1 2" key="1">
    <citation type="journal article" date="2018" name="Syst. Appl. Microbiol.">
        <title>Ereboglobus luteus gen. nov. sp. nov. from cockroach guts, and new insights into the oxygen relationship of the genera Opitutus and Didymococcus (Verrucomicrobia: Opitutaceae).</title>
        <authorList>
            <person name="Tegtmeier D."/>
            <person name="Belitz A."/>
            <person name="Radek R."/>
            <person name="Heimerl T."/>
            <person name="Brune A."/>
        </authorList>
    </citation>
    <scope>NUCLEOTIDE SEQUENCE [LARGE SCALE GENOMIC DNA]</scope>
    <source>
        <strain evidence="1 2">Ho45</strain>
    </source>
</reference>
<evidence type="ECO:0000313" key="1">
    <source>
        <dbReference type="EMBL" id="AWI08607.1"/>
    </source>
</evidence>
<dbReference type="Pfam" id="PF13366">
    <property type="entry name" value="PDDEXK_3"/>
    <property type="match status" value="1"/>
</dbReference>
<evidence type="ECO:0008006" key="3">
    <source>
        <dbReference type="Google" id="ProtNLM"/>
    </source>
</evidence>
<dbReference type="AlphaFoldDB" id="A0A2U8E177"/>
<gene>
    <name evidence="1" type="ORF">CKA38_04455</name>
</gene>
<name>A0A2U8E177_9BACT</name>
<sequence>MNLIEQELSDRVLNAAIEVHRALGPGFLEKIYETALTHELTKRGHKVERQKTVTIVYDGQILGEHRLDLIIDGRIILELKACKAIEDIHLATARSYLKATGCKLALVLNFAEARLAIKRVVLDSAPSVLPRFRD</sequence>
<dbReference type="Proteomes" id="UP000244896">
    <property type="component" value="Chromosome"/>
</dbReference>
<dbReference type="InterPro" id="IPR026350">
    <property type="entry name" value="GxxExxY"/>
</dbReference>
<dbReference type="KEGG" id="elut:CKA38_04455"/>
<accession>A0A2U8E177</accession>
<keyword evidence="2" id="KW-1185">Reference proteome</keyword>
<dbReference type="OrthoDB" id="9806869at2"/>